<proteinExistence type="predicted"/>
<name>A0A319DL56_9EURO</name>
<comment type="subcellular location">
    <subcellularLocation>
        <location evidence="1">Nucleus</location>
    </subcellularLocation>
</comment>
<feature type="domain" description="Zn(2)-C6 fungal-type" evidence="7">
    <location>
        <begin position="7"/>
        <end position="39"/>
    </location>
</feature>
<dbReference type="CDD" id="cd00067">
    <property type="entry name" value="GAL4"/>
    <property type="match status" value="1"/>
</dbReference>
<dbReference type="SMART" id="SM00066">
    <property type="entry name" value="GAL4"/>
    <property type="match status" value="1"/>
</dbReference>
<dbReference type="Pfam" id="PF00172">
    <property type="entry name" value="Zn_clus"/>
    <property type="match status" value="1"/>
</dbReference>
<evidence type="ECO:0000259" key="7">
    <source>
        <dbReference type="PROSITE" id="PS50048"/>
    </source>
</evidence>
<sequence>MISRLAACEACRKAKVGCDHKRPACSRCARNNNAAICIYRTSPFKRKRADDSPPPSRQTSSRQSQTPSSPPFTPRTTNPYPNPGFLGSSSHVAIFNHISSEDSHGPDTYHASASEPISIDPQSAGENILLMQGADVLKQLLNTFPLTAMRDLVLLWLAKGTNLALAEPFTQQCSENINQLFMMCSQEENWHLAYAQRLLENSRRPLICEESSDLASFSDQFLNQNYRWESMGIFLCAVSRATIDIAFYPTLYTTERDQIALRKLSTRMGDLALEIALSLDRLNDLQLVLQYENFIVHSHVNGDQSYHTWSRMGNVLSSMFALGYHEKVEKARPRLPQFLIELRKSACATLYSADKNVALFLGRPPRMSKRFCHFQLPLTLTNSDIPGDIIKWDPSVPFGYRAELRWSSLCAFLKEDILELFRDKRRETYCQRVSTIGNEAHAQWMALPPHFRLEGSLRESSRNPFERDFLASVRLNHLHVLFLLRLLSLDTLTEPDTAILDVAEQTLSLVVETILLRDQLVNSGTGLVWKVAHYGLPSAGIILLSMLRQQSTHHHTEKTSWSKTLLNLGIFVAQIQVGSIVRRGDPNYALISKATHTIERFLDSVHREGTQSPATARGTSSSRVEEGGDWAALFSQDLFDFEADFWQNVADHPSLLGVESGLSGL</sequence>
<accession>A0A319DL56</accession>
<dbReference type="PROSITE" id="PS50048">
    <property type="entry name" value="ZN2_CY6_FUNGAL_2"/>
    <property type="match status" value="1"/>
</dbReference>
<evidence type="ECO:0000256" key="5">
    <source>
        <dbReference type="ARBA" id="ARBA00023242"/>
    </source>
</evidence>
<feature type="region of interest" description="Disordered" evidence="6">
    <location>
        <begin position="45"/>
        <end position="83"/>
    </location>
</feature>
<dbReference type="OrthoDB" id="4898680at2759"/>
<evidence type="ECO:0000256" key="2">
    <source>
        <dbReference type="ARBA" id="ARBA00023015"/>
    </source>
</evidence>
<organism evidence="8 9">
    <name type="scientific">Aspergillus ellipticus CBS 707.79</name>
    <dbReference type="NCBI Taxonomy" id="1448320"/>
    <lineage>
        <taxon>Eukaryota</taxon>
        <taxon>Fungi</taxon>
        <taxon>Dikarya</taxon>
        <taxon>Ascomycota</taxon>
        <taxon>Pezizomycotina</taxon>
        <taxon>Eurotiomycetes</taxon>
        <taxon>Eurotiomycetidae</taxon>
        <taxon>Eurotiales</taxon>
        <taxon>Aspergillaceae</taxon>
        <taxon>Aspergillus</taxon>
        <taxon>Aspergillus subgen. Circumdati</taxon>
    </lineage>
</organism>
<keyword evidence="9" id="KW-1185">Reference proteome</keyword>
<keyword evidence="3" id="KW-0238">DNA-binding</keyword>
<dbReference type="EMBL" id="KZ825813">
    <property type="protein sequence ID" value="PYH98276.1"/>
    <property type="molecule type" value="Genomic_DNA"/>
</dbReference>
<dbReference type="Proteomes" id="UP000247810">
    <property type="component" value="Unassembled WGS sequence"/>
</dbReference>
<reference evidence="8 9" key="1">
    <citation type="submission" date="2018-02" db="EMBL/GenBank/DDBJ databases">
        <title>The genomes of Aspergillus section Nigri reveals drivers in fungal speciation.</title>
        <authorList>
            <consortium name="DOE Joint Genome Institute"/>
            <person name="Vesth T.C."/>
            <person name="Nybo J."/>
            <person name="Theobald S."/>
            <person name="Brandl J."/>
            <person name="Frisvad J.C."/>
            <person name="Nielsen K.F."/>
            <person name="Lyhne E.K."/>
            <person name="Kogle M.E."/>
            <person name="Kuo A."/>
            <person name="Riley R."/>
            <person name="Clum A."/>
            <person name="Nolan M."/>
            <person name="Lipzen A."/>
            <person name="Salamov A."/>
            <person name="Henrissat B."/>
            <person name="Wiebenga A."/>
            <person name="De vries R.P."/>
            <person name="Grigoriev I.V."/>
            <person name="Mortensen U.H."/>
            <person name="Andersen M.R."/>
            <person name="Baker S.E."/>
        </authorList>
    </citation>
    <scope>NUCLEOTIDE SEQUENCE [LARGE SCALE GENOMIC DNA]</scope>
    <source>
        <strain evidence="8 9">CBS 707.79</strain>
    </source>
</reference>
<dbReference type="GO" id="GO:0000981">
    <property type="term" value="F:DNA-binding transcription factor activity, RNA polymerase II-specific"/>
    <property type="evidence" value="ECO:0007669"/>
    <property type="project" value="InterPro"/>
</dbReference>
<evidence type="ECO:0000256" key="1">
    <source>
        <dbReference type="ARBA" id="ARBA00004123"/>
    </source>
</evidence>
<dbReference type="GO" id="GO:0008270">
    <property type="term" value="F:zinc ion binding"/>
    <property type="evidence" value="ECO:0007669"/>
    <property type="project" value="InterPro"/>
</dbReference>
<dbReference type="GO" id="GO:0005634">
    <property type="term" value="C:nucleus"/>
    <property type="evidence" value="ECO:0007669"/>
    <property type="project" value="UniProtKB-SubCell"/>
</dbReference>
<protein>
    <recommendedName>
        <fullName evidence="7">Zn(2)-C6 fungal-type domain-containing protein</fullName>
    </recommendedName>
</protein>
<keyword evidence="4" id="KW-0804">Transcription</keyword>
<evidence type="ECO:0000313" key="9">
    <source>
        <dbReference type="Proteomes" id="UP000247810"/>
    </source>
</evidence>
<dbReference type="CDD" id="cd12148">
    <property type="entry name" value="fungal_TF_MHR"/>
    <property type="match status" value="1"/>
</dbReference>
<gene>
    <name evidence="8" type="ORF">BO71DRAFT_371466</name>
</gene>
<dbReference type="PANTHER" id="PTHR31001">
    <property type="entry name" value="UNCHARACTERIZED TRANSCRIPTIONAL REGULATORY PROTEIN"/>
    <property type="match status" value="1"/>
</dbReference>
<evidence type="ECO:0000256" key="4">
    <source>
        <dbReference type="ARBA" id="ARBA00023163"/>
    </source>
</evidence>
<dbReference type="Gene3D" id="4.10.240.10">
    <property type="entry name" value="Zn(2)-C6 fungal-type DNA-binding domain"/>
    <property type="match status" value="1"/>
</dbReference>
<feature type="compositionally biased region" description="Low complexity" evidence="6">
    <location>
        <begin position="57"/>
        <end position="67"/>
    </location>
</feature>
<keyword evidence="2" id="KW-0805">Transcription regulation</keyword>
<evidence type="ECO:0000256" key="3">
    <source>
        <dbReference type="ARBA" id="ARBA00023125"/>
    </source>
</evidence>
<dbReference type="PANTHER" id="PTHR31001:SF40">
    <property type="entry name" value="ZN(II)2CYS6 TRANSCRIPTION FACTOR (EUROFUNG)"/>
    <property type="match status" value="1"/>
</dbReference>
<dbReference type="InterPro" id="IPR036864">
    <property type="entry name" value="Zn2-C6_fun-type_DNA-bd_sf"/>
</dbReference>
<dbReference type="GO" id="GO:0009893">
    <property type="term" value="P:positive regulation of metabolic process"/>
    <property type="evidence" value="ECO:0007669"/>
    <property type="project" value="UniProtKB-ARBA"/>
</dbReference>
<dbReference type="SUPFAM" id="SSF57701">
    <property type="entry name" value="Zn2/Cys6 DNA-binding domain"/>
    <property type="match status" value="1"/>
</dbReference>
<evidence type="ECO:0000256" key="6">
    <source>
        <dbReference type="SAM" id="MobiDB-lite"/>
    </source>
</evidence>
<keyword evidence="5" id="KW-0539">Nucleus</keyword>
<dbReference type="InterPro" id="IPR001138">
    <property type="entry name" value="Zn2Cys6_DnaBD"/>
</dbReference>
<evidence type="ECO:0000313" key="8">
    <source>
        <dbReference type="EMBL" id="PYH98276.1"/>
    </source>
</evidence>
<dbReference type="GO" id="GO:0003677">
    <property type="term" value="F:DNA binding"/>
    <property type="evidence" value="ECO:0007669"/>
    <property type="project" value="UniProtKB-KW"/>
</dbReference>
<dbReference type="PROSITE" id="PS00463">
    <property type="entry name" value="ZN2_CY6_FUNGAL_1"/>
    <property type="match status" value="1"/>
</dbReference>
<dbReference type="InterPro" id="IPR050613">
    <property type="entry name" value="Sec_Metabolite_Reg"/>
</dbReference>
<dbReference type="STRING" id="1448320.A0A319DL56"/>
<dbReference type="VEuPathDB" id="FungiDB:BO71DRAFT_371466"/>
<dbReference type="AlphaFoldDB" id="A0A319DL56"/>